<evidence type="ECO:0000313" key="9">
    <source>
        <dbReference type="Proteomes" id="UP000077315"/>
    </source>
</evidence>
<dbReference type="Proteomes" id="UP000077315">
    <property type="component" value="Unassembled WGS sequence"/>
</dbReference>
<evidence type="ECO:0000313" key="8">
    <source>
        <dbReference type="EMBL" id="OAD78388.1"/>
    </source>
</evidence>
<dbReference type="GO" id="GO:0005634">
    <property type="term" value="C:nucleus"/>
    <property type="evidence" value="ECO:0007669"/>
    <property type="project" value="UniProtKB-SubCell"/>
</dbReference>
<dbReference type="PANTHER" id="PTHR46910">
    <property type="entry name" value="TRANSCRIPTION FACTOR PDR1"/>
    <property type="match status" value="1"/>
</dbReference>
<dbReference type="GO" id="GO:0000981">
    <property type="term" value="F:DNA-binding transcription factor activity, RNA polymerase II-specific"/>
    <property type="evidence" value="ECO:0007669"/>
    <property type="project" value="InterPro"/>
</dbReference>
<evidence type="ECO:0000256" key="4">
    <source>
        <dbReference type="ARBA" id="ARBA00023242"/>
    </source>
</evidence>
<keyword evidence="4" id="KW-0539">Nucleus</keyword>
<dbReference type="VEuPathDB" id="FungiDB:PHYBLDRAFT_163505"/>
<keyword evidence="3" id="KW-0238">DNA-binding</keyword>
<dbReference type="RefSeq" id="XP_018296428.1">
    <property type="nucleotide sequence ID" value="XM_018434808.1"/>
</dbReference>
<evidence type="ECO:0000259" key="7">
    <source>
        <dbReference type="PROSITE" id="PS00463"/>
    </source>
</evidence>
<gene>
    <name evidence="8" type="ORF">PHYBLDRAFT_163505</name>
</gene>
<protein>
    <submittedName>
        <fullName evidence="8">Zn(2)-C6 fungal-specific transcription factor</fullName>
    </submittedName>
</protein>
<dbReference type="EMBL" id="KV440973">
    <property type="protein sequence ID" value="OAD78388.1"/>
    <property type="molecule type" value="Genomic_DNA"/>
</dbReference>
<evidence type="ECO:0000256" key="1">
    <source>
        <dbReference type="ARBA" id="ARBA00004123"/>
    </source>
</evidence>
<dbReference type="PROSITE" id="PS00463">
    <property type="entry name" value="ZN2_CY6_FUNGAL_1"/>
    <property type="match status" value="1"/>
</dbReference>
<dbReference type="STRING" id="763407.A0A167PR94"/>
<dbReference type="AlphaFoldDB" id="A0A167PR94"/>
<dbReference type="GO" id="GO:0003677">
    <property type="term" value="F:DNA binding"/>
    <property type="evidence" value="ECO:0007669"/>
    <property type="project" value="UniProtKB-KW"/>
</dbReference>
<proteinExistence type="predicted"/>
<dbReference type="CDD" id="cd12148">
    <property type="entry name" value="fungal_TF_MHR"/>
    <property type="match status" value="1"/>
</dbReference>
<keyword evidence="9" id="KW-1185">Reference proteome</keyword>
<dbReference type="InterPro" id="IPR001138">
    <property type="entry name" value="Zn2Cys6_DnaBD"/>
</dbReference>
<dbReference type="PANTHER" id="PTHR46910:SF3">
    <property type="entry name" value="HALOTOLERANCE PROTEIN 9-RELATED"/>
    <property type="match status" value="1"/>
</dbReference>
<accession>A0A167PR94</accession>
<evidence type="ECO:0000256" key="5">
    <source>
        <dbReference type="SAM" id="Coils"/>
    </source>
</evidence>
<dbReference type="GO" id="GO:0008270">
    <property type="term" value="F:zinc ion binding"/>
    <property type="evidence" value="ECO:0007669"/>
    <property type="project" value="InterPro"/>
</dbReference>
<feature type="compositionally biased region" description="Polar residues" evidence="6">
    <location>
        <begin position="644"/>
        <end position="660"/>
    </location>
</feature>
<feature type="domain" description="Zn(2)-C6 fungal-type" evidence="7">
    <location>
        <begin position="17"/>
        <end position="46"/>
    </location>
</feature>
<reference evidence="9" key="1">
    <citation type="submission" date="2015-06" db="EMBL/GenBank/DDBJ databases">
        <title>Expansion of signal transduction pathways in fungi by whole-genome duplication.</title>
        <authorList>
            <consortium name="DOE Joint Genome Institute"/>
            <person name="Corrochano L.M."/>
            <person name="Kuo A."/>
            <person name="Marcet-Houben M."/>
            <person name="Polaino S."/>
            <person name="Salamov A."/>
            <person name="Villalobos J.M."/>
            <person name="Alvarez M.I."/>
            <person name="Avalos J."/>
            <person name="Benito E.P."/>
            <person name="Benoit I."/>
            <person name="Burger G."/>
            <person name="Camino L.P."/>
            <person name="Canovas D."/>
            <person name="Cerda-Olmedo E."/>
            <person name="Cheng J.-F."/>
            <person name="Dominguez A."/>
            <person name="Elias M."/>
            <person name="Eslava A.P."/>
            <person name="Glaser F."/>
            <person name="Grimwood J."/>
            <person name="Gutierrez G."/>
            <person name="Heitman J."/>
            <person name="Henrissat B."/>
            <person name="Iturriaga E.A."/>
            <person name="Lang B.F."/>
            <person name="Lavin J.L."/>
            <person name="Lee S."/>
            <person name="Li W."/>
            <person name="Lindquist E."/>
            <person name="Lopez-Garcia S."/>
            <person name="Luque E.M."/>
            <person name="Marcos A.T."/>
            <person name="Martin J."/>
            <person name="McCluskey K."/>
            <person name="Medina H.R."/>
            <person name="Miralles-Duran A."/>
            <person name="Miyazaki A."/>
            <person name="Munoz-Torres E."/>
            <person name="Oguiza J.A."/>
            <person name="Ohm R."/>
            <person name="Olmedo M."/>
            <person name="Orejas M."/>
            <person name="Ortiz-Castellanos L."/>
            <person name="Pisabarro A.G."/>
            <person name="Rodriguez-Romero J."/>
            <person name="Ruiz-Herrera J."/>
            <person name="Ruiz-Vazquez R."/>
            <person name="Sanz C."/>
            <person name="Schackwitz W."/>
            <person name="Schmutz J."/>
            <person name="Shahriari M."/>
            <person name="Shelest E."/>
            <person name="Silva-Franco F."/>
            <person name="Soanes D."/>
            <person name="Syed K."/>
            <person name="Tagua V.G."/>
            <person name="Talbot N.J."/>
            <person name="Thon M."/>
            <person name="De vries R.P."/>
            <person name="Wiebenga A."/>
            <person name="Yadav J.S."/>
            <person name="Braun E.L."/>
            <person name="Baker S."/>
            <person name="Garre V."/>
            <person name="Horwitz B."/>
            <person name="Torres-Martinez S."/>
            <person name="Idnurm A."/>
            <person name="Herrera-Estrella A."/>
            <person name="Gabaldon T."/>
            <person name="Grigoriev I.V."/>
        </authorList>
    </citation>
    <scope>NUCLEOTIDE SEQUENCE [LARGE SCALE GENOMIC DNA]</scope>
    <source>
        <strain evidence="9">NRRL 1555(-)</strain>
    </source>
</reference>
<evidence type="ECO:0000256" key="3">
    <source>
        <dbReference type="ARBA" id="ARBA00023125"/>
    </source>
</evidence>
<feature type="coiled-coil region" evidence="5">
    <location>
        <begin position="66"/>
        <end position="93"/>
    </location>
</feature>
<dbReference type="GeneID" id="28995714"/>
<dbReference type="InterPro" id="IPR050987">
    <property type="entry name" value="AtrR-like"/>
</dbReference>
<keyword evidence="5" id="KW-0175">Coiled coil</keyword>
<sequence length="727" mass="83239">MSTIDENENTKQKRNRPCENCRAHRRKCIVLQGMQCERCRKMSSCCLFKFTARPLMAKRAIPLSKKNRVWNEIWELEQEAEDLQEQLRALHITAKVNKRPRKQLLPTNNYNTVEQKVAQTENTACECIDASKCTHLNPKNSYSDQWQLTLSKTTNGIQFQTNINNFSDMLVFIREAAPYLSISPQHTLSFITKRSKGMIVTNCLLKIESVIRNTFSTTAIENEEPKNSIIVKNQNERYLAKLLFIDIYFSCYGMLNPILIHYYYYNYLRSNPDSLLSTSIAAFVGYSQCRHAPKTFGSYTREELSESFRKEAQELMRDALFDNLDGPTLETTFSIALLSFVSVLTTNMQEARLYSSTSWRMVIQLKDTYRHILHLPLSEAIEKVGPLGIIKAETWRRMFYIIRYVETYLYMMLDNLNDFSDILFPIEIGHPTPLPYEMADTAIYEAVKVYCDYVRLISISKVYDNGKHTSVISYRLQAGSLKVIPSNAVEMIENQLFEFWNSLPPSHRVSDQPMSYIQTDHIHQCVNTRVLYLNVVYYVNWLNLQTRIMDPPKYCDLSDASLGCIDGKRALIIVSMSSDAIVKILHVLHLRLPCALDLHLLILAIDALALLRSSPNRDIRDRADQGLKQAIKVLHDRASHARSPLSSPSLAENNCNSRSCSPEAMQEANEISWSVSSCSSVSGPQSPGNTEDYTETIPVNYEGDKIHSIGYLGWMKKQLGSISNDTL</sequence>
<evidence type="ECO:0000256" key="2">
    <source>
        <dbReference type="ARBA" id="ARBA00022723"/>
    </source>
</evidence>
<dbReference type="CDD" id="cd00067">
    <property type="entry name" value="GAL4"/>
    <property type="match status" value="1"/>
</dbReference>
<organism evidence="8 9">
    <name type="scientific">Phycomyces blakesleeanus (strain ATCC 8743b / DSM 1359 / FGSC 10004 / NBRC 33097 / NRRL 1555)</name>
    <dbReference type="NCBI Taxonomy" id="763407"/>
    <lineage>
        <taxon>Eukaryota</taxon>
        <taxon>Fungi</taxon>
        <taxon>Fungi incertae sedis</taxon>
        <taxon>Mucoromycota</taxon>
        <taxon>Mucoromycotina</taxon>
        <taxon>Mucoromycetes</taxon>
        <taxon>Mucorales</taxon>
        <taxon>Phycomycetaceae</taxon>
        <taxon>Phycomyces</taxon>
    </lineage>
</organism>
<evidence type="ECO:0000256" key="6">
    <source>
        <dbReference type="SAM" id="MobiDB-lite"/>
    </source>
</evidence>
<dbReference type="InParanoid" id="A0A167PR94"/>
<feature type="region of interest" description="Disordered" evidence="6">
    <location>
        <begin position="641"/>
        <end position="661"/>
    </location>
</feature>
<keyword evidence="2" id="KW-0479">Metal-binding</keyword>
<dbReference type="OrthoDB" id="2278435at2759"/>
<comment type="subcellular location">
    <subcellularLocation>
        <location evidence="1">Nucleus</location>
    </subcellularLocation>
</comment>
<name>A0A167PR94_PHYB8</name>